<feature type="domain" description="Purine catabolism PurC-like" evidence="1">
    <location>
        <begin position="22"/>
        <end position="121"/>
    </location>
</feature>
<dbReference type="Proteomes" id="UP000238650">
    <property type="component" value="Unassembled WGS sequence"/>
</dbReference>
<dbReference type="PANTHER" id="PTHR33744:SF1">
    <property type="entry name" value="DNA-BINDING TRANSCRIPTIONAL ACTIVATOR ADER"/>
    <property type="match status" value="1"/>
</dbReference>
<keyword evidence="4" id="KW-1185">Reference proteome</keyword>
<dbReference type="RefSeq" id="WP_105804262.1">
    <property type="nucleotide sequence ID" value="NZ_MWZD01000013.1"/>
</dbReference>
<evidence type="ECO:0000259" key="2">
    <source>
        <dbReference type="Pfam" id="PF13556"/>
    </source>
</evidence>
<reference evidence="3 4" key="1">
    <citation type="journal article" date="2017" name="New Microbes New Infect">
        <title>Genome sequence of 'Leucobacter massiliensis' sp. nov. isolated from human pharynx after travel to the 2014 Hajj.</title>
        <authorList>
            <person name="Leangapichart T."/>
            <person name="Gautret P."/>
            <person name="Nguyen T.T."/>
            <person name="Armstrong N."/>
            <person name="Rolain J.M."/>
        </authorList>
    </citation>
    <scope>NUCLEOTIDE SEQUENCE [LARGE SCALE GENOMIC DNA]</scope>
    <source>
        <strain evidence="3 4">122RC15</strain>
    </source>
</reference>
<dbReference type="Pfam" id="PF07905">
    <property type="entry name" value="PucR"/>
    <property type="match status" value="1"/>
</dbReference>
<dbReference type="InterPro" id="IPR012914">
    <property type="entry name" value="PucR_dom"/>
</dbReference>
<sequence length="443" mass="48203">MTLADLIADRSLSLTPAVLPPSAIQRHVSWVHATEQLDPRPHLREYELVCTLGSALVRPGTAEPFVAALTDTGVSGIVLGLGEVHLEPPIELLDACRRAQLPLLLMDHGVPFLAVNDAVVRRRSQIASEARKRETALITQLLVRARTGAPEPELLEDVRSTLGVEVRRRPDAPAGRLDCPDSEGRPSEAFLEQLESVLEISALEQDRQRAEHHARVGELIELIATGLAHPAAILPELESVGLASDRLRVSSWPSGSERTVARRWPQALTGATARRVVSIGVPGDVAEFGTLGLVCGYSAVVGLRELRRALNESHSALRLARTRGGVAGPQHLVHFDALLEQQSAEQLAPFVEQLLGPLRDADAEGRGELIRTLTTFLDCDRQLQAAASRLRVHVNTVRHRLGRIHELSGRDPLTFAGLVDLKVAVWAAERSESVGARMIRPLQ</sequence>
<dbReference type="Pfam" id="PF13556">
    <property type="entry name" value="HTH_30"/>
    <property type="match status" value="1"/>
</dbReference>
<evidence type="ECO:0000313" key="4">
    <source>
        <dbReference type="Proteomes" id="UP000238650"/>
    </source>
</evidence>
<dbReference type="InterPro" id="IPR025736">
    <property type="entry name" value="PucR_C-HTH_dom"/>
</dbReference>
<organism evidence="3 4">
    <name type="scientific">Leucobacter massiliensis</name>
    <dbReference type="NCBI Taxonomy" id="1686285"/>
    <lineage>
        <taxon>Bacteria</taxon>
        <taxon>Bacillati</taxon>
        <taxon>Actinomycetota</taxon>
        <taxon>Actinomycetes</taxon>
        <taxon>Micrococcales</taxon>
        <taxon>Microbacteriaceae</taxon>
        <taxon>Leucobacter</taxon>
    </lineage>
</organism>
<feature type="domain" description="PucR C-terminal helix-turn-helix" evidence="2">
    <location>
        <begin position="369"/>
        <end position="425"/>
    </location>
</feature>
<proteinExistence type="predicted"/>
<evidence type="ECO:0000259" key="1">
    <source>
        <dbReference type="Pfam" id="PF07905"/>
    </source>
</evidence>
<dbReference type="OrthoDB" id="8450798at2"/>
<comment type="caution">
    <text evidence="3">The sequence shown here is derived from an EMBL/GenBank/DDBJ whole genome shotgun (WGS) entry which is preliminary data.</text>
</comment>
<protein>
    <recommendedName>
        <fullName evidence="5">PucR family transcriptional regulator</fullName>
    </recommendedName>
</protein>
<gene>
    <name evidence="3" type="ORF">B4915_02405</name>
</gene>
<dbReference type="AlphaFoldDB" id="A0A2S9QQU1"/>
<accession>A0A2S9QQU1</accession>
<evidence type="ECO:0008006" key="5">
    <source>
        <dbReference type="Google" id="ProtNLM"/>
    </source>
</evidence>
<dbReference type="Gene3D" id="1.10.10.2840">
    <property type="entry name" value="PucR C-terminal helix-turn-helix domain"/>
    <property type="match status" value="1"/>
</dbReference>
<name>A0A2S9QQU1_9MICO</name>
<dbReference type="InterPro" id="IPR051448">
    <property type="entry name" value="CdaR-like_regulators"/>
</dbReference>
<dbReference type="PANTHER" id="PTHR33744">
    <property type="entry name" value="CARBOHYDRATE DIACID REGULATOR"/>
    <property type="match status" value="1"/>
</dbReference>
<evidence type="ECO:0000313" key="3">
    <source>
        <dbReference type="EMBL" id="PRI11948.1"/>
    </source>
</evidence>
<dbReference type="EMBL" id="MWZD01000013">
    <property type="protein sequence ID" value="PRI11948.1"/>
    <property type="molecule type" value="Genomic_DNA"/>
</dbReference>
<dbReference type="InterPro" id="IPR042070">
    <property type="entry name" value="PucR_C-HTH_sf"/>
</dbReference>